<protein>
    <submittedName>
        <fullName evidence="2">Outer membrane protein (Porin)</fullName>
    </submittedName>
</protein>
<dbReference type="RefSeq" id="WP_179258451.1">
    <property type="nucleotide sequence ID" value="NZ_MTHB01000184.1"/>
</dbReference>
<dbReference type="Pfam" id="PF13609">
    <property type="entry name" value="Porin_4"/>
    <property type="match status" value="1"/>
</dbReference>
<comment type="caution">
    <text evidence="2">The sequence shown here is derived from an EMBL/GenBank/DDBJ whole genome shotgun (WGS) entry which is preliminary data.</text>
</comment>
<evidence type="ECO:0000313" key="3">
    <source>
        <dbReference type="Proteomes" id="UP000214720"/>
    </source>
</evidence>
<dbReference type="EMBL" id="MTHB01000184">
    <property type="protein sequence ID" value="OXC75302.1"/>
    <property type="molecule type" value="Genomic_DNA"/>
</dbReference>
<evidence type="ECO:0000313" key="2">
    <source>
        <dbReference type="EMBL" id="OXC75302.1"/>
    </source>
</evidence>
<dbReference type="SUPFAM" id="SSF56935">
    <property type="entry name" value="Porins"/>
    <property type="match status" value="1"/>
</dbReference>
<dbReference type="Proteomes" id="UP000214720">
    <property type="component" value="Unassembled WGS sequence"/>
</dbReference>
<dbReference type="GO" id="GO:0016020">
    <property type="term" value="C:membrane"/>
    <property type="evidence" value="ECO:0007669"/>
    <property type="project" value="InterPro"/>
</dbReference>
<dbReference type="InterPro" id="IPR033900">
    <property type="entry name" value="Gram_neg_porin_domain"/>
</dbReference>
<gene>
    <name evidence="2" type="ORF">BSU04_27390</name>
</gene>
<dbReference type="AlphaFoldDB" id="A0A226WVU2"/>
<sequence length="138" mass="15436">MSTHAYAQKQRIFGTGGFYTVGALKMGALYTDVNYDYLDGQHLNMQNFSVSANYRLHPDFLIGGAYVYTVGRYTITSKKPSWNELNLVADYFLSKTTDIALMVYLQQSGGGAKADIQGYYASSTNRQLVTTLGMRHLF</sequence>
<accession>A0A226WVU2</accession>
<proteinExistence type="predicted"/>
<evidence type="ECO:0000259" key="1">
    <source>
        <dbReference type="Pfam" id="PF13609"/>
    </source>
</evidence>
<dbReference type="GO" id="GO:0015288">
    <property type="term" value="F:porin activity"/>
    <property type="evidence" value="ECO:0007669"/>
    <property type="project" value="InterPro"/>
</dbReference>
<organism evidence="2 3">
    <name type="scientific">Caballeronia sordidicola</name>
    <name type="common">Burkholderia sordidicola</name>
    <dbReference type="NCBI Taxonomy" id="196367"/>
    <lineage>
        <taxon>Bacteria</taxon>
        <taxon>Pseudomonadati</taxon>
        <taxon>Pseudomonadota</taxon>
        <taxon>Betaproteobacteria</taxon>
        <taxon>Burkholderiales</taxon>
        <taxon>Burkholderiaceae</taxon>
        <taxon>Caballeronia</taxon>
    </lineage>
</organism>
<dbReference type="Gene3D" id="2.40.160.10">
    <property type="entry name" value="Porin"/>
    <property type="match status" value="1"/>
</dbReference>
<feature type="domain" description="Porin" evidence="1">
    <location>
        <begin position="6"/>
        <end position="104"/>
    </location>
</feature>
<reference evidence="3" key="1">
    <citation type="submission" date="2017-01" db="EMBL/GenBank/DDBJ databases">
        <title>Genome Analysis of Deinococcus marmoris KOPRI26562.</title>
        <authorList>
            <person name="Kim J.H."/>
            <person name="Oh H.-M."/>
        </authorList>
    </citation>
    <scope>NUCLEOTIDE SEQUENCE [LARGE SCALE GENOMIC DNA]</scope>
    <source>
        <strain evidence="3">PAMC 26633</strain>
    </source>
</reference>
<name>A0A226WVU2_CABSO</name>
<dbReference type="InterPro" id="IPR023614">
    <property type="entry name" value="Porin_dom_sf"/>
</dbReference>
<dbReference type="CDD" id="cd00342">
    <property type="entry name" value="gram_neg_porins"/>
    <property type="match status" value="1"/>
</dbReference>